<protein>
    <recommendedName>
        <fullName evidence="11">AEC family transporter</fullName>
    </recommendedName>
</protein>
<evidence type="ECO:0000313" key="9">
    <source>
        <dbReference type="EMBL" id="SES83967.1"/>
    </source>
</evidence>
<gene>
    <name evidence="9" type="ORF">SAMN05660297_00678</name>
</gene>
<evidence type="ECO:0000256" key="6">
    <source>
        <dbReference type="ARBA" id="ARBA00022989"/>
    </source>
</evidence>
<feature type="transmembrane region" description="Helical" evidence="8">
    <location>
        <begin position="6"/>
        <end position="24"/>
    </location>
</feature>
<keyword evidence="6 8" id="KW-1133">Transmembrane helix</keyword>
<reference evidence="9 10" key="1">
    <citation type="submission" date="2016-10" db="EMBL/GenBank/DDBJ databases">
        <authorList>
            <person name="de Groot N.N."/>
        </authorList>
    </citation>
    <scope>NUCLEOTIDE SEQUENCE [LARGE SCALE GENOMIC DNA]</scope>
    <source>
        <strain evidence="9 10">DSM 18979</strain>
    </source>
</reference>
<evidence type="ECO:0008006" key="11">
    <source>
        <dbReference type="Google" id="ProtNLM"/>
    </source>
</evidence>
<keyword evidence="7 8" id="KW-0472">Membrane</keyword>
<comment type="subcellular location">
    <subcellularLocation>
        <location evidence="1">Cell membrane</location>
        <topology evidence="1">Multi-pass membrane protein</topology>
    </subcellularLocation>
</comment>
<keyword evidence="10" id="KW-1185">Reference proteome</keyword>
<dbReference type="RefSeq" id="WP_090439326.1">
    <property type="nucleotide sequence ID" value="NZ_FOHU01000002.1"/>
</dbReference>
<dbReference type="AlphaFoldDB" id="A0A1H9ZRI1"/>
<evidence type="ECO:0000256" key="2">
    <source>
        <dbReference type="ARBA" id="ARBA00010145"/>
    </source>
</evidence>
<accession>A0A1H9ZRI1</accession>
<evidence type="ECO:0000256" key="1">
    <source>
        <dbReference type="ARBA" id="ARBA00004651"/>
    </source>
</evidence>
<feature type="transmembrane region" description="Helical" evidence="8">
    <location>
        <begin position="67"/>
        <end position="88"/>
    </location>
</feature>
<comment type="similarity">
    <text evidence="2">Belongs to the auxin efflux carrier (TC 2.A.69) family.</text>
</comment>
<feature type="transmembrane region" description="Helical" evidence="8">
    <location>
        <begin position="166"/>
        <end position="185"/>
    </location>
</feature>
<dbReference type="Pfam" id="PF03547">
    <property type="entry name" value="Mem_trans"/>
    <property type="match status" value="1"/>
</dbReference>
<dbReference type="PANTHER" id="PTHR36838">
    <property type="entry name" value="AUXIN EFFLUX CARRIER FAMILY PROTEIN"/>
    <property type="match status" value="1"/>
</dbReference>
<evidence type="ECO:0000256" key="5">
    <source>
        <dbReference type="ARBA" id="ARBA00022692"/>
    </source>
</evidence>
<dbReference type="GO" id="GO:0055085">
    <property type="term" value="P:transmembrane transport"/>
    <property type="evidence" value="ECO:0007669"/>
    <property type="project" value="InterPro"/>
</dbReference>
<feature type="transmembrane region" description="Helical" evidence="8">
    <location>
        <begin position="100"/>
        <end position="122"/>
    </location>
</feature>
<feature type="transmembrane region" description="Helical" evidence="8">
    <location>
        <begin position="290"/>
        <end position="307"/>
    </location>
</feature>
<keyword evidence="5 8" id="KW-0812">Transmembrane</keyword>
<keyword evidence="3" id="KW-0813">Transport</keyword>
<dbReference type="PANTHER" id="PTHR36838:SF1">
    <property type="entry name" value="SLR1864 PROTEIN"/>
    <property type="match status" value="1"/>
</dbReference>
<feature type="transmembrane region" description="Helical" evidence="8">
    <location>
        <begin position="36"/>
        <end position="55"/>
    </location>
</feature>
<dbReference type="InterPro" id="IPR038770">
    <property type="entry name" value="Na+/solute_symporter_sf"/>
</dbReference>
<dbReference type="STRING" id="426128.SAMN05660297_00678"/>
<evidence type="ECO:0000256" key="3">
    <source>
        <dbReference type="ARBA" id="ARBA00022448"/>
    </source>
</evidence>
<sequence>MTFYATFNQILILFLTMLIGYGAKKLKYISNTLNEGLSNLVMKVTLPAMIIKSMQFEFSRDLLFDSMQMILVSIFVYAIAIGTSYGFPKLLGVEGKKRDIFQFILIFSNVGYMGYPIVNAIYGELGVFYTALYNIPFNFFLLTFGVHVMSRSNDKEKTKIQYRKVLLSPGIIAVVTGFTLFLLSIELPPTIFQTLDSLGNTTTPLSMLIIGSLLADIPIKKVFREEKLFSLAIARLILLPAIIMAILYTFGFRGLALGIPVVITAMPAAANTAVFATLYNSDHYLASKSVFITTLLSLITIPLLTFIL</sequence>
<proteinExistence type="inferred from homology"/>
<evidence type="ECO:0000256" key="4">
    <source>
        <dbReference type="ARBA" id="ARBA00022475"/>
    </source>
</evidence>
<name>A0A1H9ZRI1_9FIRM</name>
<dbReference type="InterPro" id="IPR004776">
    <property type="entry name" value="Mem_transp_PIN-like"/>
</dbReference>
<keyword evidence="4" id="KW-1003">Cell membrane</keyword>
<feature type="transmembrane region" description="Helical" evidence="8">
    <location>
        <begin position="128"/>
        <end position="146"/>
    </location>
</feature>
<feature type="transmembrane region" description="Helical" evidence="8">
    <location>
        <begin position="256"/>
        <end position="278"/>
    </location>
</feature>
<organism evidence="9 10">
    <name type="scientific">Natronincola peptidivorans</name>
    <dbReference type="NCBI Taxonomy" id="426128"/>
    <lineage>
        <taxon>Bacteria</taxon>
        <taxon>Bacillati</taxon>
        <taxon>Bacillota</taxon>
        <taxon>Clostridia</taxon>
        <taxon>Peptostreptococcales</taxon>
        <taxon>Natronincolaceae</taxon>
        <taxon>Natronincola</taxon>
    </lineage>
</organism>
<dbReference type="EMBL" id="FOHU01000002">
    <property type="protein sequence ID" value="SES83967.1"/>
    <property type="molecule type" value="Genomic_DNA"/>
</dbReference>
<dbReference type="GO" id="GO:0005886">
    <property type="term" value="C:plasma membrane"/>
    <property type="evidence" value="ECO:0007669"/>
    <property type="project" value="UniProtKB-SubCell"/>
</dbReference>
<dbReference type="Proteomes" id="UP000199568">
    <property type="component" value="Unassembled WGS sequence"/>
</dbReference>
<dbReference type="Gene3D" id="1.20.1530.20">
    <property type="match status" value="1"/>
</dbReference>
<evidence type="ECO:0000256" key="7">
    <source>
        <dbReference type="ARBA" id="ARBA00023136"/>
    </source>
</evidence>
<dbReference type="OrthoDB" id="9798064at2"/>
<feature type="transmembrane region" description="Helical" evidence="8">
    <location>
        <begin position="197"/>
        <end position="216"/>
    </location>
</feature>
<feature type="transmembrane region" description="Helical" evidence="8">
    <location>
        <begin position="228"/>
        <end position="250"/>
    </location>
</feature>
<evidence type="ECO:0000313" key="10">
    <source>
        <dbReference type="Proteomes" id="UP000199568"/>
    </source>
</evidence>
<evidence type="ECO:0000256" key="8">
    <source>
        <dbReference type="SAM" id="Phobius"/>
    </source>
</evidence>